<evidence type="ECO:0000313" key="1">
    <source>
        <dbReference type="EMBL" id="KRY74859.1"/>
    </source>
</evidence>
<accession>A0A0V1ELX5</accession>
<dbReference type="EMBL" id="JYDR01000022">
    <property type="protein sequence ID" value="KRY74859.1"/>
    <property type="molecule type" value="Genomic_DNA"/>
</dbReference>
<gene>
    <name evidence="1" type="ORF">T4A_14136</name>
</gene>
<dbReference type="AlphaFoldDB" id="A0A0V1ELX5"/>
<organism evidence="1 2">
    <name type="scientific">Trichinella pseudospiralis</name>
    <name type="common">Parasitic roundworm</name>
    <dbReference type="NCBI Taxonomy" id="6337"/>
    <lineage>
        <taxon>Eukaryota</taxon>
        <taxon>Metazoa</taxon>
        <taxon>Ecdysozoa</taxon>
        <taxon>Nematoda</taxon>
        <taxon>Enoplea</taxon>
        <taxon>Dorylaimia</taxon>
        <taxon>Trichinellida</taxon>
        <taxon>Trichinellidae</taxon>
        <taxon>Trichinella</taxon>
    </lineage>
</organism>
<evidence type="ECO:0000313" key="2">
    <source>
        <dbReference type="Proteomes" id="UP000054632"/>
    </source>
</evidence>
<name>A0A0V1ELX5_TRIPS</name>
<dbReference type="Proteomes" id="UP000054632">
    <property type="component" value="Unassembled WGS sequence"/>
</dbReference>
<comment type="caution">
    <text evidence="1">The sequence shown here is derived from an EMBL/GenBank/DDBJ whole genome shotgun (WGS) entry which is preliminary data.</text>
</comment>
<protein>
    <submittedName>
        <fullName evidence="1">Uncharacterized protein</fullName>
    </submittedName>
</protein>
<sequence>MPISCALDLPLKTTVVLCISLRSLLAETSLSHFLCMSSPTFPGIFFMNIIDYFAKDLQLIQGCFATFPKESDAFSEICKIEGNKYDITVERLFLHNVKSRIACIKSNNLFFSNLIRLPLANNIHSIKSITFLVAIPFLVQSSLYFNQLLVNDTWRVDKNTHLCHFQHLWPILYTKIHSSHELSAFNNNSEQGTSINWPCLLSQRLTV</sequence>
<proteinExistence type="predicted"/>
<reference evidence="1 2" key="1">
    <citation type="submission" date="2015-01" db="EMBL/GenBank/DDBJ databases">
        <title>Evolution of Trichinella species and genotypes.</title>
        <authorList>
            <person name="Korhonen P.K."/>
            <person name="Edoardo P."/>
            <person name="Giuseppe L.R."/>
            <person name="Gasser R.B."/>
        </authorList>
    </citation>
    <scope>NUCLEOTIDE SEQUENCE [LARGE SCALE GENOMIC DNA]</scope>
    <source>
        <strain evidence="1">ISS13</strain>
    </source>
</reference>